<dbReference type="PANTHER" id="PTHR11040:SF140">
    <property type="entry name" value="ZRT (ZRT), IRT- (IRT-) LIKE PROTEIN TRANSPORTER"/>
    <property type="match status" value="1"/>
</dbReference>
<feature type="transmembrane region" description="Helical" evidence="5">
    <location>
        <begin position="179"/>
        <end position="199"/>
    </location>
</feature>
<dbReference type="AlphaFoldDB" id="A0A8K0JX81"/>
<evidence type="ECO:0000313" key="6">
    <source>
        <dbReference type="EMBL" id="KAG8224109.1"/>
    </source>
</evidence>
<evidence type="ECO:0000256" key="2">
    <source>
        <dbReference type="ARBA" id="ARBA00022692"/>
    </source>
</evidence>
<accession>A0A8K0JX81</accession>
<comment type="caution">
    <text evidence="6">The sequence shown here is derived from an EMBL/GenBank/DDBJ whole genome shotgun (WGS) entry which is preliminary data.</text>
</comment>
<dbReference type="Proteomes" id="UP000792457">
    <property type="component" value="Unassembled WGS sequence"/>
</dbReference>
<feature type="transmembrane region" description="Helical" evidence="5">
    <location>
        <begin position="240"/>
        <end position="258"/>
    </location>
</feature>
<dbReference type="OrthoDB" id="448280at2759"/>
<reference evidence="6" key="1">
    <citation type="submission" date="2013-04" db="EMBL/GenBank/DDBJ databases">
        <authorList>
            <person name="Qu J."/>
            <person name="Murali S.C."/>
            <person name="Bandaranaike D."/>
            <person name="Bellair M."/>
            <person name="Blankenburg K."/>
            <person name="Chao H."/>
            <person name="Dinh H."/>
            <person name="Doddapaneni H."/>
            <person name="Downs B."/>
            <person name="Dugan-Rocha S."/>
            <person name="Elkadiri S."/>
            <person name="Gnanaolivu R.D."/>
            <person name="Hernandez B."/>
            <person name="Javaid M."/>
            <person name="Jayaseelan J.C."/>
            <person name="Lee S."/>
            <person name="Li M."/>
            <person name="Ming W."/>
            <person name="Munidasa M."/>
            <person name="Muniz J."/>
            <person name="Nguyen L."/>
            <person name="Ongeri F."/>
            <person name="Osuji N."/>
            <person name="Pu L.-L."/>
            <person name="Puazo M."/>
            <person name="Qu C."/>
            <person name="Quiroz J."/>
            <person name="Raj R."/>
            <person name="Weissenberger G."/>
            <person name="Xin Y."/>
            <person name="Zou X."/>
            <person name="Han Y."/>
            <person name="Richards S."/>
            <person name="Worley K."/>
            <person name="Muzny D."/>
            <person name="Gibbs R."/>
        </authorList>
    </citation>
    <scope>NUCLEOTIDE SEQUENCE</scope>
    <source>
        <strain evidence="6">Sampled in the wild</strain>
    </source>
</reference>
<feature type="transmembrane region" description="Helical" evidence="5">
    <location>
        <begin position="302"/>
        <end position="321"/>
    </location>
</feature>
<proteinExistence type="predicted"/>
<evidence type="ECO:0000256" key="3">
    <source>
        <dbReference type="ARBA" id="ARBA00022989"/>
    </source>
</evidence>
<protein>
    <recommendedName>
        <fullName evidence="8">Zinc transporter ZIP1</fullName>
    </recommendedName>
</protein>
<keyword evidence="3 5" id="KW-1133">Transmembrane helix</keyword>
<evidence type="ECO:0000256" key="4">
    <source>
        <dbReference type="ARBA" id="ARBA00023136"/>
    </source>
</evidence>
<organism evidence="6 7">
    <name type="scientific">Ladona fulva</name>
    <name type="common">Scarce chaser dragonfly</name>
    <name type="synonym">Libellula fulva</name>
    <dbReference type="NCBI Taxonomy" id="123851"/>
    <lineage>
        <taxon>Eukaryota</taxon>
        <taxon>Metazoa</taxon>
        <taxon>Ecdysozoa</taxon>
        <taxon>Arthropoda</taxon>
        <taxon>Hexapoda</taxon>
        <taxon>Insecta</taxon>
        <taxon>Pterygota</taxon>
        <taxon>Palaeoptera</taxon>
        <taxon>Odonata</taxon>
        <taxon>Epiprocta</taxon>
        <taxon>Anisoptera</taxon>
        <taxon>Libelluloidea</taxon>
        <taxon>Libellulidae</taxon>
        <taxon>Ladona</taxon>
    </lineage>
</organism>
<dbReference type="GO" id="GO:0005886">
    <property type="term" value="C:plasma membrane"/>
    <property type="evidence" value="ECO:0007669"/>
    <property type="project" value="TreeGrafter"/>
</dbReference>
<dbReference type="Pfam" id="PF02535">
    <property type="entry name" value="Zip"/>
    <property type="match status" value="1"/>
</dbReference>
<feature type="transmembrane region" description="Helical" evidence="5">
    <location>
        <begin position="49"/>
        <end position="70"/>
    </location>
</feature>
<feature type="transmembrane region" description="Helical" evidence="5">
    <location>
        <begin position="205"/>
        <end position="228"/>
    </location>
</feature>
<keyword evidence="7" id="KW-1185">Reference proteome</keyword>
<feature type="transmembrane region" description="Helical" evidence="5">
    <location>
        <begin position="90"/>
        <end position="112"/>
    </location>
</feature>
<dbReference type="GO" id="GO:0005385">
    <property type="term" value="F:zinc ion transmembrane transporter activity"/>
    <property type="evidence" value="ECO:0007669"/>
    <property type="project" value="TreeGrafter"/>
</dbReference>
<name>A0A8K0JX81_LADFU</name>
<evidence type="ECO:0000313" key="7">
    <source>
        <dbReference type="Proteomes" id="UP000792457"/>
    </source>
</evidence>
<gene>
    <name evidence="6" type="ORF">J437_LFUL001803</name>
</gene>
<dbReference type="PANTHER" id="PTHR11040">
    <property type="entry name" value="ZINC/IRON TRANSPORTER"/>
    <property type="match status" value="1"/>
</dbReference>
<dbReference type="InterPro" id="IPR003689">
    <property type="entry name" value="ZIP"/>
</dbReference>
<keyword evidence="2 5" id="KW-0812">Transmembrane</keyword>
<sequence length="325" mass="35752">MKMDITVAKCIVLVTLFLITFLFGMLPLKLMSTYQHIADPSKRAWHARAISLLSCFAGGVFMGTGLLDLFPEVKETLTQALDSFDYKHSFPVPEFAVAFGFFVVLVLEQVVLDYKERDEMSHVHIGEDLHQTRRRLVRQGSIEGISDHVMVRSHSSAEGDSVFEDDDIEPQAHSKLRSVLLLMALSVHSLFEGLAVGLQPNVDDVLQIFVAVAFHKLVIAFSLGLNLAQSELKLGSMIKSILLFCVSTPIGLAVGMGIEDYGHSVYSSLINGVLQGLACGTFVYVTFFEVLPHELNNGQDRLLKLLSIIIGFACVCGVLFMDPGS</sequence>
<evidence type="ECO:0008006" key="8">
    <source>
        <dbReference type="Google" id="ProtNLM"/>
    </source>
</evidence>
<evidence type="ECO:0000256" key="5">
    <source>
        <dbReference type="SAM" id="Phobius"/>
    </source>
</evidence>
<reference evidence="6" key="2">
    <citation type="submission" date="2017-10" db="EMBL/GenBank/DDBJ databases">
        <title>Ladona fulva Genome sequencing and assembly.</title>
        <authorList>
            <person name="Murali S."/>
            <person name="Richards S."/>
            <person name="Bandaranaike D."/>
            <person name="Bellair M."/>
            <person name="Blankenburg K."/>
            <person name="Chao H."/>
            <person name="Dinh H."/>
            <person name="Doddapaneni H."/>
            <person name="Dugan-Rocha S."/>
            <person name="Elkadiri S."/>
            <person name="Gnanaolivu R."/>
            <person name="Hernandez B."/>
            <person name="Skinner E."/>
            <person name="Javaid M."/>
            <person name="Lee S."/>
            <person name="Li M."/>
            <person name="Ming W."/>
            <person name="Munidasa M."/>
            <person name="Muniz J."/>
            <person name="Nguyen L."/>
            <person name="Hughes D."/>
            <person name="Osuji N."/>
            <person name="Pu L.-L."/>
            <person name="Puazo M."/>
            <person name="Qu C."/>
            <person name="Quiroz J."/>
            <person name="Raj R."/>
            <person name="Weissenberger G."/>
            <person name="Xin Y."/>
            <person name="Zou X."/>
            <person name="Han Y."/>
            <person name="Worley K."/>
            <person name="Muzny D."/>
            <person name="Gibbs R."/>
        </authorList>
    </citation>
    <scope>NUCLEOTIDE SEQUENCE</scope>
    <source>
        <strain evidence="6">Sampled in the wild</strain>
    </source>
</reference>
<comment type="subcellular location">
    <subcellularLocation>
        <location evidence="1">Membrane</location>
        <topology evidence="1">Multi-pass membrane protein</topology>
    </subcellularLocation>
</comment>
<evidence type="ECO:0000256" key="1">
    <source>
        <dbReference type="ARBA" id="ARBA00004141"/>
    </source>
</evidence>
<keyword evidence="4 5" id="KW-0472">Membrane</keyword>
<dbReference type="EMBL" id="KZ308184">
    <property type="protein sequence ID" value="KAG8224109.1"/>
    <property type="molecule type" value="Genomic_DNA"/>
</dbReference>
<feature type="transmembrane region" description="Helical" evidence="5">
    <location>
        <begin position="270"/>
        <end position="290"/>
    </location>
</feature>
<feature type="transmembrane region" description="Helical" evidence="5">
    <location>
        <begin position="6"/>
        <end position="28"/>
    </location>
</feature>